<protein>
    <submittedName>
        <fullName evidence="3">YSIRK-type signal peptide-containing protein</fullName>
    </submittedName>
</protein>
<proteinExistence type="predicted"/>
<dbReference type="Pfam" id="PF04650">
    <property type="entry name" value="YSIRK_signal"/>
    <property type="match status" value="1"/>
</dbReference>
<dbReference type="Proteomes" id="UP000467349">
    <property type="component" value="Unassembled WGS sequence"/>
</dbReference>
<evidence type="ECO:0000313" key="3">
    <source>
        <dbReference type="EMBL" id="MTV44717.1"/>
    </source>
</evidence>
<organism evidence="3 4">
    <name type="scientific">Streptococcus pneumoniae</name>
    <dbReference type="NCBI Taxonomy" id="1313"/>
    <lineage>
        <taxon>Bacteria</taxon>
        <taxon>Bacillati</taxon>
        <taxon>Bacillota</taxon>
        <taxon>Bacilli</taxon>
        <taxon>Lactobacillales</taxon>
        <taxon>Streptococcaceae</taxon>
        <taxon>Streptococcus</taxon>
    </lineage>
</organism>
<dbReference type="NCBIfam" id="TIGR01168">
    <property type="entry name" value="YSIRK_signal"/>
    <property type="match status" value="1"/>
</dbReference>
<feature type="non-terminal residue" evidence="3">
    <location>
        <position position="44"/>
    </location>
</feature>
<gene>
    <name evidence="3" type="ORF">GM545_14385</name>
</gene>
<dbReference type="EMBL" id="WNHU01000727">
    <property type="protein sequence ID" value="MTV44717.1"/>
    <property type="molecule type" value="Genomic_DNA"/>
</dbReference>
<reference evidence="3 4" key="1">
    <citation type="submission" date="2019-11" db="EMBL/GenBank/DDBJ databases">
        <title>Growth characteristics of pneumococcus vary with the chemical composition of the capsule and with environmental conditions.</title>
        <authorList>
            <person name="Tothpal A."/>
            <person name="Desobry K."/>
            <person name="Joshi S."/>
            <person name="Wyllie A.L."/>
            <person name="Weinberger D.M."/>
        </authorList>
    </citation>
    <scope>NUCLEOTIDE SEQUENCE [LARGE SCALE GENOMIC DNA]</scope>
    <source>
        <strain evidence="4">pnumococcus09N</strain>
    </source>
</reference>
<evidence type="ECO:0000256" key="1">
    <source>
        <dbReference type="ARBA" id="ARBA00022729"/>
    </source>
</evidence>
<comment type="caution">
    <text evidence="3">The sequence shown here is derived from an EMBL/GenBank/DDBJ whole genome shotgun (WGS) entry which is preliminary data.</text>
</comment>
<dbReference type="AlphaFoldDB" id="A0A7X3BY64"/>
<sequence>MMKQYFLEKGRIFSIRKLTVGVASVAVGLAFFASGNVAASELVT</sequence>
<keyword evidence="1" id="KW-0732">Signal</keyword>
<evidence type="ECO:0000259" key="2">
    <source>
        <dbReference type="Pfam" id="PF04650"/>
    </source>
</evidence>
<accession>A0A7X3BY64</accession>
<name>A0A7X3BY64_STREE</name>
<feature type="domain" description="YSIRK Gram-positive signal peptide" evidence="2">
    <location>
        <begin position="8"/>
        <end position="28"/>
    </location>
</feature>
<evidence type="ECO:0000313" key="4">
    <source>
        <dbReference type="Proteomes" id="UP000467349"/>
    </source>
</evidence>
<dbReference type="InterPro" id="IPR005877">
    <property type="entry name" value="YSIRK_signal_dom"/>
</dbReference>